<proteinExistence type="predicted"/>
<evidence type="ECO:0000313" key="1">
    <source>
        <dbReference type="EMBL" id="XBS67641.1"/>
    </source>
</evidence>
<name>A0AAU7Q5G5_9RICK</name>
<gene>
    <name evidence="1" type="ORF">ABLO99_03155</name>
</gene>
<dbReference type="EMBL" id="CP157942">
    <property type="protein sequence ID" value="XBS67641.1"/>
    <property type="molecule type" value="Genomic_DNA"/>
</dbReference>
<accession>A0AAU7Q5G5</accession>
<organism evidence="1">
    <name type="scientific">Wolbachia endosymbiont of Armadillidium arcangelii</name>
    <dbReference type="NCBI Taxonomy" id="3158571"/>
    <lineage>
        <taxon>Bacteria</taxon>
        <taxon>Pseudomonadati</taxon>
        <taxon>Pseudomonadota</taxon>
        <taxon>Alphaproteobacteria</taxon>
        <taxon>Rickettsiales</taxon>
        <taxon>Anaplasmataceae</taxon>
        <taxon>Wolbachieae</taxon>
        <taxon>Wolbachia</taxon>
    </lineage>
</organism>
<dbReference type="RefSeq" id="WP_349968239.1">
    <property type="nucleotide sequence ID" value="NZ_CP157942.1"/>
</dbReference>
<dbReference type="AlphaFoldDB" id="A0AAU7Q5G5"/>
<reference evidence="1" key="1">
    <citation type="submission" date="2024-06" db="EMBL/GenBank/DDBJ databases">
        <authorList>
            <person name="Dussert Y."/>
            <person name="Peccoud J."/>
            <person name="Pigeault R."/>
        </authorList>
    </citation>
    <scope>NUCLEOTIDE SEQUENCE</scope>
    <source>
        <strain evidence="1">WArc</strain>
    </source>
</reference>
<sequence>MIESEFEVILQELERNSNIYSNDIATVIADELQEYSSRRSNEISECRESIQHKMQLLNYDYNREISTMFKNFLFV</sequence>
<protein>
    <submittedName>
        <fullName evidence="1">Uncharacterized protein</fullName>
    </submittedName>
</protein>